<evidence type="ECO:0000256" key="1">
    <source>
        <dbReference type="SAM" id="Phobius"/>
    </source>
</evidence>
<dbReference type="Proteomes" id="UP001549320">
    <property type="component" value="Unassembled WGS sequence"/>
</dbReference>
<gene>
    <name evidence="2" type="ORF">ABIE13_004705</name>
</gene>
<dbReference type="RefSeq" id="WP_354447769.1">
    <property type="nucleotide sequence ID" value="NZ_JBEPSH010000010.1"/>
</dbReference>
<name>A0ABV2QG59_9BURK</name>
<comment type="caution">
    <text evidence="2">The sequence shown here is derived from an EMBL/GenBank/DDBJ whole genome shotgun (WGS) entry which is preliminary data.</text>
</comment>
<keyword evidence="1" id="KW-0472">Membrane</keyword>
<protein>
    <recommendedName>
        <fullName evidence="4">Transmembrane protein</fullName>
    </recommendedName>
</protein>
<evidence type="ECO:0000313" key="2">
    <source>
        <dbReference type="EMBL" id="MET4579568.1"/>
    </source>
</evidence>
<dbReference type="EMBL" id="JBEPSH010000010">
    <property type="protein sequence ID" value="MET4579568.1"/>
    <property type="molecule type" value="Genomic_DNA"/>
</dbReference>
<reference evidence="2 3" key="1">
    <citation type="submission" date="2024-06" db="EMBL/GenBank/DDBJ databases">
        <title>Sorghum-associated microbial communities from plants grown in Nebraska, USA.</title>
        <authorList>
            <person name="Schachtman D."/>
        </authorList>
    </citation>
    <scope>NUCLEOTIDE SEQUENCE [LARGE SCALE GENOMIC DNA]</scope>
    <source>
        <strain evidence="2 3">2709</strain>
    </source>
</reference>
<keyword evidence="1" id="KW-1133">Transmembrane helix</keyword>
<feature type="transmembrane region" description="Helical" evidence="1">
    <location>
        <begin position="6"/>
        <end position="24"/>
    </location>
</feature>
<organism evidence="2 3">
    <name type="scientific">Ottowia thiooxydans</name>
    <dbReference type="NCBI Taxonomy" id="219182"/>
    <lineage>
        <taxon>Bacteria</taxon>
        <taxon>Pseudomonadati</taxon>
        <taxon>Pseudomonadota</taxon>
        <taxon>Betaproteobacteria</taxon>
        <taxon>Burkholderiales</taxon>
        <taxon>Comamonadaceae</taxon>
        <taxon>Ottowia</taxon>
    </lineage>
</organism>
<accession>A0ABV2QG59</accession>
<keyword evidence="1" id="KW-0812">Transmembrane</keyword>
<sequence length="58" mass="6602">MLLLRWAILLLLLFAGVCFAYYAATGQDRFKRIGWVVLKWTVLAALGFFAVLIAERVL</sequence>
<proteinExistence type="predicted"/>
<evidence type="ECO:0008006" key="4">
    <source>
        <dbReference type="Google" id="ProtNLM"/>
    </source>
</evidence>
<keyword evidence="3" id="KW-1185">Reference proteome</keyword>
<feature type="transmembrane region" description="Helical" evidence="1">
    <location>
        <begin position="36"/>
        <end position="54"/>
    </location>
</feature>
<evidence type="ECO:0000313" key="3">
    <source>
        <dbReference type="Proteomes" id="UP001549320"/>
    </source>
</evidence>